<dbReference type="GO" id="GO:0003755">
    <property type="term" value="F:peptidyl-prolyl cis-trans isomerase activity"/>
    <property type="evidence" value="ECO:0007669"/>
    <property type="project" value="UniProtKB-EC"/>
</dbReference>
<dbReference type="OrthoDB" id="46371at2759"/>
<dbReference type="InterPro" id="IPR019734">
    <property type="entry name" value="TPR_rpt"/>
</dbReference>
<dbReference type="Proteomes" id="UP000198406">
    <property type="component" value="Unassembled WGS sequence"/>
</dbReference>
<name>A0A1Z5KCJ0_FISSO</name>
<dbReference type="PROSITE" id="PS50005">
    <property type="entry name" value="TPR"/>
    <property type="match status" value="1"/>
</dbReference>
<feature type="region of interest" description="Disordered" evidence="7">
    <location>
        <begin position="153"/>
        <end position="172"/>
    </location>
</feature>
<keyword evidence="6" id="KW-0175">Coiled coil</keyword>
<dbReference type="SUPFAM" id="SSF48452">
    <property type="entry name" value="TPR-like"/>
    <property type="match status" value="1"/>
</dbReference>
<evidence type="ECO:0000256" key="5">
    <source>
        <dbReference type="PROSITE-ProRule" id="PRU00339"/>
    </source>
</evidence>
<keyword evidence="4" id="KW-0413">Isomerase</keyword>
<proteinExistence type="predicted"/>
<keyword evidence="3" id="KW-0697">Rotamase</keyword>
<evidence type="ECO:0000256" key="1">
    <source>
        <dbReference type="ARBA" id="ARBA00000971"/>
    </source>
</evidence>
<dbReference type="InterPro" id="IPR050754">
    <property type="entry name" value="FKBP4/5/8-like"/>
</dbReference>
<evidence type="ECO:0000256" key="6">
    <source>
        <dbReference type="SAM" id="Coils"/>
    </source>
</evidence>
<feature type="compositionally biased region" description="Basic and acidic residues" evidence="7">
    <location>
        <begin position="1"/>
        <end position="17"/>
    </location>
</feature>
<organism evidence="8 9">
    <name type="scientific">Fistulifera solaris</name>
    <name type="common">Oleaginous diatom</name>
    <dbReference type="NCBI Taxonomy" id="1519565"/>
    <lineage>
        <taxon>Eukaryota</taxon>
        <taxon>Sar</taxon>
        <taxon>Stramenopiles</taxon>
        <taxon>Ochrophyta</taxon>
        <taxon>Bacillariophyta</taxon>
        <taxon>Bacillariophyceae</taxon>
        <taxon>Bacillariophycidae</taxon>
        <taxon>Naviculales</taxon>
        <taxon>Naviculaceae</taxon>
        <taxon>Fistulifera</taxon>
    </lineage>
</organism>
<dbReference type="EC" id="5.2.1.8" evidence="2"/>
<evidence type="ECO:0000256" key="4">
    <source>
        <dbReference type="ARBA" id="ARBA00023235"/>
    </source>
</evidence>
<evidence type="ECO:0000256" key="2">
    <source>
        <dbReference type="ARBA" id="ARBA00013194"/>
    </source>
</evidence>
<dbReference type="EMBL" id="BDSP01000205">
    <property type="protein sequence ID" value="GAX23983.1"/>
    <property type="molecule type" value="Genomic_DNA"/>
</dbReference>
<sequence>MSTKNKSDDNGKNHDKSNNPSHTTKTTSYLRPPEESFVTTTDVLNSINRTLHELNEGSSSYFELQRRLPDGSTRQASPAEQAAADCQTRLQQATQWLASLKTKAEQTEWAEVQRCYGNQLYQKQQYENAIEVYLTCLPVIGINHHRMKNPSDAFVESEEQDSRQQEDLDEGDEEDQQQRLLLYCKIMNNLAQSALQLQWYRKAETFCTMALDYNSEQHLPMHQVAAHPEQISKLYFRRGKARKCRGEYKLAKMDFERAFELVSNELERRVIQSELRNVHEKAKQAKQNQQHQKQSLRQVMMTKHSNKFDSQNKEVGLFKTQSVPSRKAYSTLRAPRPTQETATKKEQQHNEERQEKDEDLTLQLSYWEYYLAMAGRVAHYFLQLLGDDDGGGYQANRSSNQRNKLAEEKLD</sequence>
<keyword evidence="5" id="KW-0802">TPR repeat</keyword>
<feature type="repeat" description="TPR" evidence="5">
    <location>
        <begin position="232"/>
        <end position="265"/>
    </location>
</feature>
<accession>A0A1Z5KCJ0</accession>
<keyword evidence="9" id="KW-1185">Reference proteome</keyword>
<dbReference type="PANTHER" id="PTHR46512:SF9">
    <property type="entry name" value="PEPTIDYLPROLYL ISOMERASE"/>
    <property type="match status" value="1"/>
</dbReference>
<dbReference type="AlphaFoldDB" id="A0A1Z5KCJ0"/>
<comment type="caution">
    <text evidence="8">The sequence shown here is derived from an EMBL/GenBank/DDBJ whole genome shotgun (WGS) entry which is preliminary data.</text>
</comment>
<evidence type="ECO:0000313" key="9">
    <source>
        <dbReference type="Proteomes" id="UP000198406"/>
    </source>
</evidence>
<dbReference type="Gene3D" id="1.25.40.10">
    <property type="entry name" value="Tetratricopeptide repeat domain"/>
    <property type="match status" value="1"/>
</dbReference>
<evidence type="ECO:0000256" key="3">
    <source>
        <dbReference type="ARBA" id="ARBA00023110"/>
    </source>
</evidence>
<dbReference type="PANTHER" id="PTHR46512">
    <property type="entry name" value="PEPTIDYLPROLYL ISOMERASE"/>
    <property type="match status" value="1"/>
</dbReference>
<evidence type="ECO:0000313" key="8">
    <source>
        <dbReference type="EMBL" id="GAX23983.1"/>
    </source>
</evidence>
<feature type="coiled-coil region" evidence="6">
    <location>
        <begin position="268"/>
        <end position="299"/>
    </location>
</feature>
<dbReference type="InterPro" id="IPR011990">
    <property type="entry name" value="TPR-like_helical_dom_sf"/>
</dbReference>
<feature type="compositionally biased region" description="Polar residues" evidence="7">
    <location>
        <begin position="18"/>
        <end position="29"/>
    </location>
</feature>
<gene>
    <name evidence="8" type="ORF">FisN_26Lh041</name>
</gene>
<comment type="catalytic activity">
    <reaction evidence="1">
        <text>[protein]-peptidylproline (omega=180) = [protein]-peptidylproline (omega=0)</text>
        <dbReference type="Rhea" id="RHEA:16237"/>
        <dbReference type="Rhea" id="RHEA-COMP:10747"/>
        <dbReference type="Rhea" id="RHEA-COMP:10748"/>
        <dbReference type="ChEBI" id="CHEBI:83833"/>
        <dbReference type="ChEBI" id="CHEBI:83834"/>
        <dbReference type="EC" id="5.2.1.8"/>
    </reaction>
</comment>
<dbReference type="InParanoid" id="A0A1Z5KCJ0"/>
<feature type="compositionally biased region" description="Basic and acidic residues" evidence="7">
    <location>
        <begin position="342"/>
        <end position="356"/>
    </location>
</feature>
<feature type="region of interest" description="Disordered" evidence="7">
    <location>
        <begin position="1"/>
        <end position="35"/>
    </location>
</feature>
<feature type="region of interest" description="Disordered" evidence="7">
    <location>
        <begin position="308"/>
        <end position="358"/>
    </location>
</feature>
<reference evidence="8 9" key="1">
    <citation type="journal article" date="2015" name="Plant Cell">
        <title>Oil accumulation by the oleaginous diatom Fistulifera solaris as revealed by the genome and transcriptome.</title>
        <authorList>
            <person name="Tanaka T."/>
            <person name="Maeda Y."/>
            <person name="Veluchamy A."/>
            <person name="Tanaka M."/>
            <person name="Abida H."/>
            <person name="Marechal E."/>
            <person name="Bowler C."/>
            <person name="Muto M."/>
            <person name="Sunaga Y."/>
            <person name="Tanaka M."/>
            <person name="Yoshino T."/>
            <person name="Taniguchi T."/>
            <person name="Fukuda Y."/>
            <person name="Nemoto M."/>
            <person name="Matsumoto M."/>
            <person name="Wong P.S."/>
            <person name="Aburatani S."/>
            <person name="Fujibuchi W."/>
        </authorList>
    </citation>
    <scope>NUCLEOTIDE SEQUENCE [LARGE SCALE GENOMIC DNA]</scope>
    <source>
        <strain evidence="8 9">JPCC DA0580</strain>
    </source>
</reference>
<dbReference type="SMART" id="SM00028">
    <property type="entry name" value="TPR"/>
    <property type="match status" value="3"/>
</dbReference>
<evidence type="ECO:0000256" key="7">
    <source>
        <dbReference type="SAM" id="MobiDB-lite"/>
    </source>
</evidence>
<protein>
    <recommendedName>
        <fullName evidence="2">peptidylprolyl isomerase</fullName>
        <ecNumber evidence="2">5.2.1.8</ecNumber>
    </recommendedName>
</protein>